<comment type="caution">
    <text evidence="2">The sequence shown here is derived from an EMBL/GenBank/DDBJ whole genome shotgun (WGS) entry which is preliminary data.</text>
</comment>
<keyword evidence="2" id="KW-0808">Transferase</keyword>
<dbReference type="PANTHER" id="PTHR45919">
    <property type="entry name" value="GDP-MAN:MAN(3)GLCNAC(2)-PP-DOL ALPHA-1,2-MANNOSYLTRANSFERASE"/>
    <property type="match status" value="1"/>
</dbReference>
<name>A0A7V3ZXY5_UNCW3</name>
<dbReference type="Pfam" id="PF00534">
    <property type="entry name" value="Glycos_transf_1"/>
    <property type="match status" value="1"/>
</dbReference>
<dbReference type="GO" id="GO:0004377">
    <property type="term" value="F:GDP-Man:Man(3)GlcNAc(2)-PP-Dol alpha-1,2-mannosyltransferase activity"/>
    <property type="evidence" value="ECO:0007669"/>
    <property type="project" value="InterPro"/>
</dbReference>
<dbReference type="InterPro" id="IPR001296">
    <property type="entry name" value="Glyco_trans_1"/>
</dbReference>
<gene>
    <name evidence="2" type="ORF">ENU66_05300</name>
</gene>
<dbReference type="PANTHER" id="PTHR45919:SF1">
    <property type="entry name" value="GDP-MAN:MAN(3)GLCNAC(2)-PP-DOL ALPHA-1,2-MANNOSYLTRANSFERASE"/>
    <property type="match status" value="1"/>
</dbReference>
<dbReference type="SUPFAM" id="SSF53756">
    <property type="entry name" value="UDP-Glycosyltransferase/glycogen phosphorylase"/>
    <property type="match status" value="1"/>
</dbReference>
<dbReference type="GO" id="GO:0016020">
    <property type="term" value="C:membrane"/>
    <property type="evidence" value="ECO:0007669"/>
    <property type="project" value="TreeGrafter"/>
</dbReference>
<organism evidence="2">
    <name type="scientific">candidate division WOR-3 bacterium</name>
    <dbReference type="NCBI Taxonomy" id="2052148"/>
    <lineage>
        <taxon>Bacteria</taxon>
        <taxon>Bacteria division WOR-3</taxon>
    </lineage>
</organism>
<feature type="domain" description="Glycosyl transferase family 1" evidence="1">
    <location>
        <begin position="239"/>
        <end position="398"/>
    </location>
</feature>
<evidence type="ECO:0000313" key="2">
    <source>
        <dbReference type="EMBL" id="HGL17722.1"/>
    </source>
</evidence>
<sequence>MMAVYGDSCLFSYLSLYPSCGEDQMKGLGLRVAVVHPLFGWGGTESVCSWVLQALQEEYKVTLLTLDEKVNFERLNKFYGTSIDPEKVEILRLRAPILLSDNMSRFSVLRQHYVMRLCKKLNDNFDIFFSTYNEMDFGKPGIQYVHFPFFVGYELSKLKEETYSRVWYHKPNIVRSIYEIIGRKISNFDIENALRNLTLVNSLWTAQIFESAYKVKPEVLYPPVFVSSYQIERYSLSYEKRENGFVAIGRIEPTKRFMEIIEIVKKVRESGFDVHLHIVGKPGEQKYYKKIVELSRLHSDWLFIETDMDREQLLKLLGYHKYGIHGKINEHFGIAIAEMVKLGILPFVHNSGGQVEIIDANELKYEDINEAVRKILNVLRNPLLERELRSKINNRAENFSETAFMEKVKEIVNRITFK</sequence>
<dbReference type="Gene3D" id="3.40.50.2000">
    <property type="entry name" value="Glycogen Phosphorylase B"/>
    <property type="match status" value="1"/>
</dbReference>
<dbReference type="GO" id="GO:0006487">
    <property type="term" value="P:protein N-linked glycosylation"/>
    <property type="evidence" value="ECO:0007669"/>
    <property type="project" value="TreeGrafter"/>
</dbReference>
<evidence type="ECO:0000259" key="1">
    <source>
        <dbReference type="Pfam" id="PF00534"/>
    </source>
</evidence>
<proteinExistence type="predicted"/>
<protein>
    <submittedName>
        <fullName evidence="2">Glycosyltransferase</fullName>
    </submittedName>
</protein>
<accession>A0A7V3ZXY5</accession>
<dbReference type="EMBL" id="DTDJ01000033">
    <property type="protein sequence ID" value="HGL17722.1"/>
    <property type="molecule type" value="Genomic_DNA"/>
</dbReference>
<dbReference type="InterPro" id="IPR038013">
    <property type="entry name" value="ALG11"/>
</dbReference>
<dbReference type="AlphaFoldDB" id="A0A7V3ZXY5"/>
<reference evidence="2" key="1">
    <citation type="journal article" date="2020" name="mSystems">
        <title>Genome- and Community-Level Interaction Insights into Carbon Utilization and Element Cycling Functions of Hydrothermarchaeota in Hydrothermal Sediment.</title>
        <authorList>
            <person name="Zhou Z."/>
            <person name="Liu Y."/>
            <person name="Xu W."/>
            <person name="Pan J."/>
            <person name="Luo Z.H."/>
            <person name="Li M."/>
        </authorList>
    </citation>
    <scope>NUCLEOTIDE SEQUENCE [LARGE SCALE GENOMIC DNA]</scope>
    <source>
        <strain evidence="2">SpSt-69</strain>
    </source>
</reference>